<proteinExistence type="predicted"/>
<accession>A0A653EFK2</accession>
<dbReference type="EMBL" id="LR589067">
    <property type="protein sequence ID" value="VTO95495.1"/>
    <property type="molecule type" value="Genomic_DNA"/>
</dbReference>
<gene>
    <name evidence="1" type="ORF">BIN_B_00974</name>
</gene>
<dbReference type="AlphaFoldDB" id="A0A653EFK2"/>
<evidence type="ECO:0000313" key="1">
    <source>
        <dbReference type="EMBL" id="VTO95495.1"/>
    </source>
</evidence>
<organism evidence="1">
    <name type="scientific">Mycobacterium riyadhense</name>
    <dbReference type="NCBI Taxonomy" id="486698"/>
    <lineage>
        <taxon>Bacteria</taxon>
        <taxon>Bacillati</taxon>
        <taxon>Actinomycetota</taxon>
        <taxon>Actinomycetes</taxon>
        <taxon>Mycobacteriales</taxon>
        <taxon>Mycobacteriaceae</taxon>
        <taxon>Mycobacterium</taxon>
    </lineage>
</organism>
<sequence>MEDKSYFEPLVEEDLAFVGADGLAYSCTLTC</sequence>
<name>A0A653EFK2_9MYCO</name>
<reference evidence="1" key="1">
    <citation type="submission" date="2019-05" db="EMBL/GenBank/DDBJ databases">
        <authorList>
            <person name="Naeem R."/>
            <person name="Antony C."/>
            <person name="Guan Q."/>
        </authorList>
    </citation>
    <scope>NUCLEOTIDE SEQUENCE</scope>
    <source>
        <strain evidence="1">2</strain>
    </source>
</reference>
<protein>
    <submittedName>
        <fullName evidence="1">Uncharacterized protein</fullName>
    </submittedName>
</protein>